<dbReference type="InterPro" id="IPR002052">
    <property type="entry name" value="DNA_methylase_N6_adenine_CS"/>
</dbReference>
<dbReference type="AlphaFoldDB" id="A0A0F9FIH3"/>
<evidence type="ECO:0000313" key="5">
    <source>
        <dbReference type="EMBL" id="KKL57055.1"/>
    </source>
</evidence>
<dbReference type="GO" id="GO:0005737">
    <property type="term" value="C:cytoplasm"/>
    <property type="evidence" value="ECO:0007669"/>
    <property type="project" value="TreeGrafter"/>
</dbReference>
<evidence type="ECO:0000256" key="1">
    <source>
        <dbReference type="ARBA" id="ARBA00006594"/>
    </source>
</evidence>
<dbReference type="GO" id="GO:0008170">
    <property type="term" value="F:N-methyltransferase activity"/>
    <property type="evidence" value="ECO:0007669"/>
    <property type="project" value="InterPro"/>
</dbReference>
<protein>
    <recommendedName>
        <fullName evidence="4">DNA methylase N-4/N-6 domain-containing protein</fullName>
    </recommendedName>
</protein>
<evidence type="ECO:0000256" key="3">
    <source>
        <dbReference type="ARBA" id="ARBA00022679"/>
    </source>
</evidence>
<reference evidence="5" key="1">
    <citation type="journal article" date="2015" name="Nature">
        <title>Complex archaea that bridge the gap between prokaryotes and eukaryotes.</title>
        <authorList>
            <person name="Spang A."/>
            <person name="Saw J.H."/>
            <person name="Jorgensen S.L."/>
            <person name="Zaremba-Niedzwiedzka K."/>
            <person name="Martijn J."/>
            <person name="Lind A.E."/>
            <person name="van Eijk R."/>
            <person name="Schleper C."/>
            <person name="Guy L."/>
            <person name="Ettema T.J."/>
        </authorList>
    </citation>
    <scope>NUCLEOTIDE SEQUENCE</scope>
</reference>
<dbReference type="EMBL" id="LAZR01030294">
    <property type="protein sequence ID" value="KKL57055.1"/>
    <property type="molecule type" value="Genomic_DNA"/>
</dbReference>
<dbReference type="GO" id="GO:0032259">
    <property type="term" value="P:methylation"/>
    <property type="evidence" value="ECO:0007669"/>
    <property type="project" value="UniProtKB-KW"/>
</dbReference>
<name>A0A0F9FIH3_9ZZZZ</name>
<dbReference type="PROSITE" id="PS00092">
    <property type="entry name" value="N6_MTASE"/>
    <property type="match status" value="1"/>
</dbReference>
<dbReference type="PANTHER" id="PTHR13370:SF3">
    <property type="entry name" value="TRNA (GUANINE(10)-N2)-METHYLTRANSFERASE HOMOLOG"/>
    <property type="match status" value="1"/>
</dbReference>
<proteinExistence type="inferred from homology"/>
<dbReference type="InterPro" id="IPR029063">
    <property type="entry name" value="SAM-dependent_MTases_sf"/>
</dbReference>
<accession>A0A0F9FIH3</accession>
<dbReference type="SUPFAM" id="SSF53335">
    <property type="entry name" value="S-adenosyl-L-methionine-dependent methyltransferases"/>
    <property type="match status" value="1"/>
</dbReference>
<keyword evidence="2" id="KW-0489">Methyltransferase</keyword>
<gene>
    <name evidence="5" type="ORF">LCGC14_2239240</name>
</gene>
<comment type="caution">
    <text evidence="5">The sequence shown here is derived from an EMBL/GenBank/DDBJ whole genome shotgun (WGS) entry which is preliminary data.</text>
</comment>
<dbReference type="Pfam" id="PF01555">
    <property type="entry name" value="N6_N4_Mtase"/>
    <property type="match status" value="1"/>
</dbReference>
<dbReference type="GO" id="GO:0003677">
    <property type="term" value="F:DNA binding"/>
    <property type="evidence" value="ECO:0007669"/>
    <property type="project" value="InterPro"/>
</dbReference>
<dbReference type="InterPro" id="IPR002941">
    <property type="entry name" value="DNA_methylase_N4/N6"/>
</dbReference>
<dbReference type="PRINTS" id="PR00508">
    <property type="entry name" value="S21N4MTFRASE"/>
</dbReference>
<dbReference type="PANTHER" id="PTHR13370">
    <property type="entry name" value="RNA METHYLASE-RELATED"/>
    <property type="match status" value="1"/>
</dbReference>
<organism evidence="5">
    <name type="scientific">marine sediment metagenome</name>
    <dbReference type="NCBI Taxonomy" id="412755"/>
    <lineage>
        <taxon>unclassified sequences</taxon>
        <taxon>metagenomes</taxon>
        <taxon>ecological metagenomes</taxon>
    </lineage>
</organism>
<dbReference type="InterPro" id="IPR001091">
    <property type="entry name" value="RM_Methyltransferase"/>
</dbReference>
<dbReference type="GO" id="GO:0009007">
    <property type="term" value="F:site-specific DNA-methyltransferase (adenine-specific) activity"/>
    <property type="evidence" value="ECO:0007669"/>
    <property type="project" value="TreeGrafter"/>
</dbReference>
<dbReference type="Gene3D" id="3.40.50.150">
    <property type="entry name" value="Vaccinia Virus protein VP39"/>
    <property type="match status" value="2"/>
</dbReference>
<keyword evidence="3" id="KW-0808">Transferase</keyword>
<evidence type="ECO:0000259" key="4">
    <source>
        <dbReference type="Pfam" id="PF01555"/>
    </source>
</evidence>
<sequence length="204" mass="22918">MIELHLGDCLKVLPTLDTSGVGAVITDPPYGIGINKSPRLSLSRGFDGDTWDKARLVEHVGYLVEEYPSVSMVVWGGNYYADILPPSRGWLIWDKLNDGRDFGEAELAWTNADRVIRRYKKFPIKMDGGKVHPTQKPIELMKWCIELSTKLGDIVLDPFMGIGSTGVACVMTGRSFIGIELQENYFSIAQKRIRQAQLQMRMPI</sequence>
<comment type="similarity">
    <text evidence="1">Belongs to the N(4)/N(6)-methyltransferase family.</text>
</comment>
<evidence type="ECO:0000256" key="2">
    <source>
        <dbReference type="ARBA" id="ARBA00022603"/>
    </source>
</evidence>
<feature type="domain" description="DNA methylase N-4/N-6" evidence="4">
    <location>
        <begin position="122"/>
        <end position="191"/>
    </location>
</feature>